<reference evidence="1 2" key="1">
    <citation type="journal article" date="2015" name="Nature">
        <title>rRNA introns, odd ribosomes, and small enigmatic genomes across a large radiation of phyla.</title>
        <authorList>
            <person name="Brown C.T."/>
            <person name="Hug L.A."/>
            <person name="Thomas B.C."/>
            <person name="Sharon I."/>
            <person name="Castelle C.J."/>
            <person name="Singh A."/>
            <person name="Wilkins M.J."/>
            <person name="Williams K.H."/>
            <person name="Banfield J.F."/>
        </authorList>
    </citation>
    <scope>NUCLEOTIDE SEQUENCE [LARGE SCALE GENOMIC DNA]</scope>
</reference>
<evidence type="ECO:0000313" key="1">
    <source>
        <dbReference type="EMBL" id="KKQ45595.1"/>
    </source>
</evidence>
<accession>A0A0G0I3V5</accession>
<dbReference type="Proteomes" id="UP000034603">
    <property type="component" value="Unassembled WGS sequence"/>
</dbReference>
<dbReference type="AlphaFoldDB" id="A0A0G0I3V5"/>
<dbReference type="EMBL" id="LBTR01000012">
    <property type="protein sequence ID" value="KKQ45595.1"/>
    <property type="molecule type" value="Genomic_DNA"/>
</dbReference>
<sequence length="65" mass="7551">MRNFLAPIRLRSGFTTQEFKVNVVKQWKDGEPVEPSSPRLTWTLTTIMQVATKNKEQTPGKKYQI</sequence>
<name>A0A0G0I3V5_9BACT</name>
<gene>
    <name evidence="1" type="ORF">US62_C0012G0009</name>
</gene>
<comment type="caution">
    <text evidence="1">The sequence shown here is derived from an EMBL/GenBank/DDBJ whole genome shotgun (WGS) entry which is preliminary data.</text>
</comment>
<evidence type="ECO:0000313" key="2">
    <source>
        <dbReference type="Proteomes" id="UP000034603"/>
    </source>
</evidence>
<protein>
    <submittedName>
        <fullName evidence="1">Uncharacterized protein</fullName>
    </submittedName>
</protein>
<organism evidence="1 2">
    <name type="scientific">Candidatus Woesebacteria bacterium GW2011_GWA1_37_8</name>
    <dbReference type="NCBI Taxonomy" id="1618546"/>
    <lineage>
        <taxon>Bacteria</taxon>
        <taxon>Candidatus Woeseibacteriota</taxon>
    </lineage>
</organism>
<proteinExistence type="predicted"/>